<dbReference type="AlphaFoldDB" id="A0A8H4Q957"/>
<evidence type="ECO:0000313" key="10">
    <source>
        <dbReference type="EMBL" id="KAF4591504.1"/>
    </source>
</evidence>
<dbReference type="InterPro" id="IPR037171">
    <property type="entry name" value="NagB/RpiA_transferase-like"/>
</dbReference>
<dbReference type="GO" id="GO:0006014">
    <property type="term" value="P:D-ribose metabolic process"/>
    <property type="evidence" value="ECO:0007669"/>
    <property type="project" value="TreeGrafter"/>
</dbReference>
<dbReference type="GO" id="GO:0009052">
    <property type="term" value="P:pentose-phosphate shunt, non-oxidative branch"/>
    <property type="evidence" value="ECO:0007669"/>
    <property type="project" value="InterPro"/>
</dbReference>
<keyword evidence="6 10" id="KW-0413">Isomerase</keyword>
<dbReference type="UniPathway" id="UPA00115">
    <property type="reaction ID" value="UER00412"/>
</dbReference>
<gene>
    <name evidence="10" type="ORF">GQ602_001803</name>
</gene>
<evidence type="ECO:0000256" key="6">
    <source>
        <dbReference type="ARBA" id="ARBA00023235"/>
    </source>
</evidence>
<evidence type="ECO:0000256" key="3">
    <source>
        <dbReference type="ARBA" id="ARBA00008088"/>
    </source>
</evidence>
<protein>
    <recommendedName>
        <fullName evidence="5">Ribose-5-phosphate isomerase</fullName>
        <ecNumber evidence="4">5.3.1.6</ecNumber>
    </recommendedName>
    <alternativeName>
        <fullName evidence="8">D-ribose-5-phosphate ketol-isomerase</fullName>
    </alternativeName>
    <alternativeName>
        <fullName evidence="7">Phosphoriboisomerase</fullName>
    </alternativeName>
</protein>
<evidence type="ECO:0000256" key="1">
    <source>
        <dbReference type="ARBA" id="ARBA00001713"/>
    </source>
</evidence>
<dbReference type="InterPro" id="IPR004788">
    <property type="entry name" value="Ribose5P_isomerase_type_A"/>
</dbReference>
<dbReference type="GO" id="GO:0004751">
    <property type="term" value="F:ribose-5-phosphate isomerase activity"/>
    <property type="evidence" value="ECO:0007669"/>
    <property type="project" value="UniProtKB-EC"/>
</dbReference>
<feature type="transmembrane region" description="Helical" evidence="9">
    <location>
        <begin position="73"/>
        <end position="96"/>
    </location>
</feature>
<dbReference type="GO" id="GO:0005737">
    <property type="term" value="C:cytoplasm"/>
    <property type="evidence" value="ECO:0007669"/>
    <property type="project" value="TreeGrafter"/>
</dbReference>
<dbReference type="EC" id="5.3.1.6" evidence="4"/>
<accession>A0A8H4Q957</accession>
<sequence>MINGKPVAIDVAFDGADEIDEDLNLIKGGGACLFQEKLVAISAKRFIAVADYRKQSARLCSTWKTIPLEVLPIAAPMVFLGKLASALLIIACGSLMRHSLRCFFREM</sequence>
<dbReference type="SUPFAM" id="SSF100950">
    <property type="entry name" value="NagB/RpiA/CoA transferase-like"/>
    <property type="match status" value="1"/>
</dbReference>
<comment type="pathway">
    <text evidence="2">Carbohydrate degradation; pentose phosphate pathway; D-ribose 5-phosphate from D-ribulose 5-phosphate (non-oxidative stage): step 1/1.</text>
</comment>
<evidence type="ECO:0000256" key="4">
    <source>
        <dbReference type="ARBA" id="ARBA00011959"/>
    </source>
</evidence>
<keyword evidence="9" id="KW-0472">Membrane</keyword>
<evidence type="ECO:0000256" key="9">
    <source>
        <dbReference type="SAM" id="Phobius"/>
    </source>
</evidence>
<comment type="caution">
    <text evidence="10">The sequence shown here is derived from an EMBL/GenBank/DDBJ whole genome shotgun (WGS) entry which is preliminary data.</text>
</comment>
<reference evidence="10 11" key="1">
    <citation type="journal article" date="2020" name="G3 (Bethesda)">
        <title>Genetic Underpinnings of Host Manipulation by Ophiocordyceps as Revealed by Comparative Transcriptomics.</title>
        <authorList>
            <person name="Will I."/>
            <person name="Das B."/>
            <person name="Trinh T."/>
            <person name="Brachmann A."/>
            <person name="Ohm R.A."/>
            <person name="de Bekker C."/>
        </authorList>
    </citation>
    <scope>NUCLEOTIDE SEQUENCE [LARGE SCALE GENOMIC DNA]</scope>
    <source>
        <strain evidence="10 11">EC05</strain>
    </source>
</reference>
<keyword evidence="9" id="KW-1133">Transmembrane helix</keyword>
<dbReference type="PANTHER" id="PTHR11934:SF0">
    <property type="entry name" value="RIBOSE-5-PHOSPHATE ISOMERASE"/>
    <property type="match status" value="1"/>
</dbReference>
<dbReference type="Pfam" id="PF06026">
    <property type="entry name" value="Rib_5-P_isom_A"/>
    <property type="match status" value="1"/>
</dbReference>
<comment type="similarity">
    <text evidence="3">Belongs to the ribose 5-phosphate isomerase family.</text>
</comment>
<name>A0A8H4Q957_9HYPO</name>
<evidence type="ECO:0000256" key="7">
    <source>
        <dbReference type="ARBA" id="ARBA00029734"/>
    </source>
</evidence>
<evidence type="ECO:0000313" key="11">
    <source>
        <dbReference type="Proteomes" id="UP000562929"/>
    </source>
</evidence>
<dbReference type="Gene3D" id="3.40.50.1360">
    <property type="match status" value="1"/>
</dbReference>
<proteinExistence type="inferred from homology"/>
<keyword evidence="11" id="KW-1185">Reference proteome</keyword>
<keyword evidence="9" id="KW-0812">Transmembrane</keyword>
<dbReference type="EMBL" id="JAACLJ010000002">
    <property type="protein sequence ID" value="KAF4591504.1"/>
    <property type="molecule type" value="Genomic_DNA"/>
</dbReference>
<dbReference type="Proteomes" id="UP000562929">
    <property type="component" value="Unassembled WGS sequence"/>
</dbReference>
<evidence type="ECO:0000256" key="5">
    <source>
        <dbReference type="ARBA" id="ARBA00019150"/>
    </source>
</evidence>
<dbReference type="PANTHER" id="PTHR11934">
    <property type="entry name" value="RIBOSE-5-PHOSPHATE ISOMERASE"/>
    <property type="match status" value="1"/>
</dbReference>
<comment type="catalytic activity">
    <reaction evidence="1">
        <text>aldehydo-D-ribose 5-phosphate = D-ribulose 5-phosphate</text>
        <dbReference type="Rhea" id="RHEA:14657"/>
        <dbReference type="ChEBI" id="CHEBI:58121"/>
        <dbReference type="ChEBI" id="CHEBI:58273"/>
        <dbReference type="EC" id="5.3.1.6"/>
    </reaction>
</comment>
<evidence type="ECO:0000256" key="2">
    <source>
        <dbReference type="ARBA" id="ARBA00004988"/>
    </source>
</evidence>
<organism evidence="10 11">
    <name type="scientific">Ophiocordyceps camponoti-floridani</name>
    <dbReference type="NCBI Taxonomy" id="2030778"/>
    <lineage>
        <taxon>Eukaryota</taxon>
        <taxon>Fungi</taxon>
        <taxon>Dikarya</taxon>
        <taxon>Ascomycota</taxon>
        <taxon>Pezizomycotina</taxon>
        <taxon>Sordariomycetes</taxon>
        <taxon>Hypocreomycetidae</taxon>
        <taxon>Hypocreales</taxon>
        <taxon>Ophiocordycipitaceae</taxon>
        <taxon>Ophiocordyceps</taxon>
    </lineage>
</organism>
<evidence type="ECO:0000256" key="8">
    <source>
        <dbReference type="ARBA" id="ARBA00032273"/>
    </source>
</evidence>
<dbReference type="OrthoDB" id="1555531at2759"/>